<dbReference type="KEGG" id="shi:Shel_17870"/>
<evidence type="ECO:0000259" key="1">
    <source>
        <dbReference type="Pfam" id="PF03466"/>
    </source>
</evidence>
<dbReference type="EMBL" id="CP001684">
    <property type="protein sequence ID" value="ACV22806.1"/>
    <property type="molecule type" value="Genomic_DNA"/>
</dbReference>
<dbReference type="InterPro" id="IPR005119">
    <property type="entry name" value="LysR_subst-bd"/>
</dbReference>
<name>C7N7C1_SLAHD</name>
<gene>
    <name evidence="2" type="ordered locus">Shel_17870</name>
</gene>
<dbReference type="Gene3D" id="3.40.190.10">
    <property type="entry name" value="Periplasmic binding protein-like II"/>
    <property type="match status" value="2"/>
</dbReference>
<sequence length="89" mass="9832">MKQVGFKVKHGGRGEDYGAALTLVESGLGFGCIPISFCRNDSRFKAIPFNDLDVHLSYRLAWARENVSAATSTFASFLENEDWPCDAVE</sequence>
<dbReference type="HOGENOM" id="CLU_2453008_0_0_11"/>
<dbReference type="Pfam" id="PF03466">
    <property type="entry name" value="LysR_substrate"/>
    <property type="match status" value="1"/>
</dbReference>
<proteinExistence type="predicted"/>
<reference evidence="2 3" key="1">
    <citation type="journal article" date="2009" name="Stand. Genomic Sci.">
        <title>Complete genome sequence of Slackia heliotrinireducens type strain (RHS 1).</title>
        <authorList>
            <person name="Pukall R."/>
            <person name="Lapidus A."/>
            <person name="Nolan M."/>
            <person name="Copeland A."/>
            <person name="Glavina Del Rio T."/>
            <person name="Lucas S."/>
            <person name="Chen F."/>
            <person name="Tice H."/>
            <person name="Cheng J.F."/>
            <person name="Chertkov O."/>
            <person name="Bruce D."/>
            <person name="Goodwin L."/>
            <person name="Kuske C."/>
            <person name="Brettin T."/>
            <person name="Detter J.C."/>
            <person name="Han C."/>
            <person name="Pitluck S."/>
            <person name="Pati A."/>
            <person name="Mavrommatis K."/>
            <person name="Ivanova N."/>
            <person name="Ovchinnikova G."/>
            <person name="Chen A."/>
            <person name="Palaniappan K."/>
            <person name="Schneider S."/>
            <person name="Rohde M."/>
            <person name="Chain P."/>
            <person name="D'haeseleer P."/>
            <person name="Goker M."/>
            <person name="Bristow J."/>
            <person name="Eisen J.A."/>
            <person name="Markowitz V."/>
            <person name="Kyrpides N.C."/>
            <person name="Klenk H.P."/>
            <person name="Hugenholtz P."/>
        </authorList>
    </citation>
    <scope>NUCLEOTIDE SEQUENCE [LARGE SCALE GENOMIC DNA]</scope>
    <source>
        <strain evidence="3">ATCC 29202 / DSM 20476 / NCTC 11029 / RHS 1</strain>
    </source>
</reference>
<dbReference type="SUPFAM" id="SSF53850">
    <property type="entry name" value="Periplasmic binding protein-like II"/>
    <property type="match status" value="1"/>
</dbReference>
<evidence type="ECO:0000313" key="3">
    <source>
        <dbReference type="Proteomes" id="UP000002026"/>
    </source>
</evidence>
<accession>C7N7C1</accession>
<keyword evidence="3" id="KW-1185">Reference proteome</keyword>
<feature type="domain" description="LysR substrate-binding" evidence="1">
    <location>
        <begin position="2"/>
        <end position="80"/>
    </location>
</feature>
<dbReference type="Proteomes" id="UP000002026">
    <property type="component" value="Chromosome"/>
</dbReference>
<organism evidence="2 3">
    <name type="scientific">Slackia heliotrinireducens (strain ATCC 29202 / DSM 20476 / NCTC 11029 / RHS 1)</name>
    <name type="common">Peptococcus heliotrinreducens</name>
    <dbReference type="NCBI Taxonomy" id="471855"/>
    <lineage>
        <taxon>Bacteria</taxon>
        <taxon>Bacillati</taxon>
        <taxon>Actinomycetota</taxon>
        <taxon>Coriobacteriia</taxon>
        <taxon>Eggerthellales</taxon>
        <taxon>Eggerthellaceae</taxon>
        <taxon>Slackia</taxon>
    </lineage>
</organism>
<dbReference type="AlphaFoldDB" id="C7N7C1"/>
<protein>
    <submittedName>
        <fullName evidence="2">LysR family regulator</fullName>
    </submittedName>
</protein>
<evidence type="ECO:0000313" key="2">
    <source>
        <dbReference type="EMBL" id="ACV22806.1"/>
    </source>
</evidence>